<protein>
    <submittedName>
        <fullName evidence="1">Uncharacterized protein</fullName>
    </submittedName>
</protein>
<dbReference type="Proteomes" id="UP001642409">
    <property type="component" value="Unassembled WGS sequence"/>
</dbReference>
<evidence type="ECO:0000313" key="3">
    <source>
        <dbReference type="Proteomes" id="UP001642409"/>
    </source>
</evidence>
<reference evidence="1" key="1">
    <citation type="submission" date="2023-06" db="EMBL/GenBank/DDBJ databases">
        <authorList>
            <person name="Kurt Z."/>
        </authorList>
    </citation>
    <scope>NUCLEOTIDE SEQUENCE</scope>
</reference>
<sequence length="383" mass="46197">MLQSHKTKSMMSREDQMYLTIIDEHAYFYADNYCYKCDYNLNVIEQQPIEFPYSLRKDIQNFPVFDHDFPQLFKSHECQDRYFTNVFDTIYEFSEFKVTKRVTLPDVDPFQVQKDIMLFYFGNSTYYLLYFNQEVKTLKMTVDYNIRSKNHEYLINNQGWSIDYKIINEIAAENKLTDDFNQRLALNANHDLLNNFTTLNQQAIKYLKYNSNFTRHQSSQNQLSSLQQTDYVIYLGLTKQHSLLEKCIQNKIIHNIYPLNFECLHDIPNIKLLFYLVQQQLQFKLQPMQNQLLQQNFVITFSRNPQFDSLNIQLTQENFVQDTTQLKFNLLQYLESTIRITIYNLYIIIIYNKQFTEQLFQCGPYSLLMLVFIRQLRCVARYF</sequence>
<dbReference type="EMBL" id="CATOUU010000308">
    <property type="protein sequence ID" value="CAI9924236.1"/>
    <property type="molecule type" value="Genomic_DNA"/>
</dbReference>
<proteinExistence type="predicted"/>
<evidence type="ECO:0000313" key="2">
    <source>
        <dbReference type="EMBL" id="CAL6106956.1"/>
    </source>
</evidence>
<reference evidence="2 3" key="2">
    <citation type="submission" date="2024-07" db="EMBL/GenBank/DDBJ databases">
        <authorList>
            <person name="Akdeniz Z."/>
        </authorList>
    </citation>
    <scope>NUCLEOTIDE SEQUENCE [LARGE SCALE GENOMIC DNA]</scope>
</reference>
<gene>
    <name evidence="1" type="ORF">HINF_LOCUS11881</name>
    <name evidence="2" type="ORF">HINF_LOCUS74119</name>
</gene>
<accession>A0AA86TPW7</accession>
<name>A0AA86TPW7_9EUKA</name>
<organism evidence="1">
    <name type="scientific">Hexamita inflata</name>
    <dbReference type="NCBI Taxonomy" id="28002"/>
    <lineage>
        <taxon>Eukaryota</taxon>
        <taxon>Metamonada</taxon>
        <taxon>Diplomonadida</taxon>
        <taxon>Hexamitidae</taxon>
        <taxon>Hexamitinae</taxon>
        <taxon>Hexamita</taxon>
    </lineage>
</organism>
<dbReference type="AlphaFoldDB" id="A0AA86TPW7"/>
<keyword evidence="3" id="KW-1185">Reference proteome</keyword>
<evidence type="ECO:0000313" key="1">
    <source>
        <dbReference type="EMBL" id="CAI9924236.1"/>
    </source>
</evidence>
<comment type="caution">
    <text evidence="1">The sequence shown here is derived from an EMBL/GenBank/DDBJ whole genome shotgun (WGS) entry which is preliminary data.</text>
</comment>
<dbReference type="EMBL" id="CAXDID020000622">
    <property type="protein sequence ID" value="CAL6106956.1"/>
    <property type="molecule type" value="Genomic_DNA"/>
</dbReference>